<dbReference type="InterPro" id="IPR010982">
    <property type="entry name" value="Lambda_DNA-bd_dom_sf"/>
</dbReference>
<dbReference type="PROSITE" id="PS50932">
    <property type="entry name" value="HTH_LACI_2"/>
    <property type="match status" value="1"/>
</dbReference>
<feature type="domain" description="HTH lacI-type" evidence="4">
    <location>
        <begin position="1"/>
        <end position="55"/>
    </location>
</feature>
<dbReference type="InterPro" id="IPR028082">
    <property type="entry name" value="Peripla_BP_I"/>
</dbReference>
<evidence type="ECO:0000256" key="1">
    <source>
        <dbReference type="ARBA" id="ARBA00023015"/>
    </source>
</evidence>
<gene>
    <name evidence="5" type="ORF">H9704_07525</name>
</gene>
<dbReference type="SMART" id="SM00354">
    <property type="entry name" value="HTH_LACI"/>
    <property type="match status" value="1"/>
</dbReference>
<evidence type="ECO:0000313" key="6">
    <source>
        <dbReference type="Proteomes" id="UP000823910"/>
    </source>
</evidence>
<dbReference type="EMBL" id="DWWT01000030">
    <property type="protein sequence ID" value="HJC05988.1"/>
    <property type="molecule type" value="Genomic_DNA"/>
</dbReference>
<evidence type="ECO:0000313" key="5">
    <source>
        <dbReference type="EMBL" id="HJC05988.1"/>
    </source>
</evidence>
<evidence type="ECO:0000256" key="3">
    <source>
        <dbReference type="ARBA" id="ARBA00023163"/>
    </source>
</evidence>
<evidence type="ECO:0000259" key="4">
    <source>
        <dbReference type="PROSITE" id="PS50932"/>
    </source>
</evidence>
<organism evidence="5 6">
    <name type="scientific">Candidatus Enterocloster excrementipullorum</name>
    <dbReference type="NCBI Taxonomy" id="2838559"/>
    <lineage>
        <taxon>Bacteria</taxon>
        <taxon>Bacillati</taxon>
        <taxon>Bacillota</taxon>
        <taxon>Clostridia</taxon>
        <taxon>Lachnospirales</taxon>
        <taxon>Lachnospiraceae</taxon>
        <taxon>Enterocloster</taxon>
    </lineage>
</organism>
<comment type="caution">
    <text evidence="5">The sequence shown here is derived from an EMBL/GenBank/DDBJ whole genome shotgun (WGS) entry which is preliminary data.</text>
</comment>
<dbReference type="InterPro" id="IPR046335">
    <property type="entry name" value="LacI/GalR-like_sensor"/>
</dbReference>
<reference evidence="5" key="2">
    <citation type="submission" date="2021-04" db="EMBL/GenBank/DDBJ databases">
        <authorList>
            <person name="Gilroy R."/>
        </authorList>
    </citation>
    <scope>NUCLEOTIDE SEQUENCE</scope>
    <source>
        <strain evidence="5">CHK180-15479</strain>
    </source>
</reference>
<dbReference type="CDD" id="cd01392">
    <property type="entry name" value="HTH_LacI"/>
    <property type="match status" value="1"/>
</dbReference>
<dbReference type="PANTHER" id="PTHR30146">
    <property type="entry name" value="LACI-RELATED TRANSCRIPTIONAL REPRESSOR"/>
    <property type="match status" value="1"/>
</dbReference>
<dbReference type="Gene3D" id="1.10.260.40">
    <property type="entry name" value="lambda repressor-like DNA-binding domains"/>
    <property type="match status" value="1"/>
</dbReference>
<keyword evidence="1" id="KW-0805">Transcription regulation</keyword>
<dbReference type="SUPFAM" id="SSF47413">
    <property type="entry name" value="lambda repressor-like DNA-binding domains"/>
    <property type="match status" value="1"/>
</dbReference>
<evidence type="ECO:0000256" key="2">
    <source>
        <dbReference type="ARBA" id="ARBA00023125"/>
    </source>
</evidence>
<dbReference type="SUPFAM" id="SSF53822">
    <property type="entry name" value="Periplasmic binding protein-like I"/>
    <property type="match status" value="1"/>
</dbReference>
<dbReference type="AlphaFoldDB" id="A0A9D2MZ45"/>
<dbReference type="Pfam" id="PF13377">
    <property type="entry name" value="Peripla_BP_3"/>
    <property type="match status" value="1"/>
</dbReference>
<dbReference type="Gene3D" id="3.40.50.2300">
    <property type="match status" value="2"/>
</dbReference>
<sequence>MNIYDIAAESKTSISTVSRVLNNKGNVNPQMRRRVEEVLKKYNYQPSAIARGMVSKTMKNIGILTVDVRENHYARMIYVIEQDFSSRGYNVNVCSTGGSVRECGRYFEILAGKQTDGIVLIGSVFNELSEHPEITSLIKNIPVVIANGKVELPDFYSVLVDDVKGIRRAAEYLYDGGRRDLAYVIDKDTDSARRKMEGFLEAMKLRDVPDGPERVIRVPESSLEGGFAAVCQIFEKGLSVNGIVCGQDITAVGVIKALKRRGLRVPEDVAVIGCDNSPYSRICEPELASLDNKPELLGRMCARILAARLEQEDGEEAETETGAAIQPELIVRESARL</sequence>
<dbReference type="PANTHER" id="PTHR30146:SF109">
    <property type="entry name" value="HTH-TYPE TRANSCRIPTIONAL REGULATOR GALS"/>
    <property type="match status" value="1"/>
</dbReference>
<dbReference type="GO" id="GO:0000976">
    <property type="term" value="F:transcription cis-regulatory region binding"/>
    <property type="evidence" value="ECO:0007669"/>
    <property type="project" value="TreeGrafter"/>
</dbReference>
<protein>
    <submittedName>
        <fullName evidence="5">LacI family transcriptional regulator</fullName>
    </submittedName>
</protein>
<dbReference type="CDD" id="cd06267">
    <property type="entry name" value="PBP1_LacI_sugar_binding-like"/>
    <property type="match status" value="1"/>
</dbReference>
<reference evidence="5" key="1">
    <citation type="journal article" date="2021" name="PeerJ">
        <title>Extensive microbial diversity within the chicken gut microbiome revealed by metagenomics and culture.</title>
        <authorList>
            <person name="Gilroy R."/>
            <person name="Ravi A."/>
            <person name="Getino M."/>
            <person name="Pursley I."/>
            <person name="Horton D.L."/>
            <person name="Alikhan N.F."/>
            <person name="Baker D."/>
            <person name="Gharbi K."/>
            <person name="Hall N."/>
            <person name="Watson M."/>
            <person name="Adriaenssens E.M."/>
            <person name="Foster-Nyarko E."/>
            <person name="Jarju S."/>
            <person name="Secka A."/>
            <person name="Antonio M."/>
            <person name="Oren A."/>
            <person name="Chaudhuri R.R."/>
            <person name="La Ragione R."/>
            <person name="Hildebrand F."/>
            <person name="Pallen M.J."/>
        </authorList>
    </citation>
    <scope>NUCLEOTIDE SEQUENCE</scope>
    <source>
        <strain evidence="5">CHK180-15479</strain>
    </source>
</reference>
<dbReference type="GO" id="GO:0003700">
    <property type="term" value="F:DNA-binding transcription factor activity"/>
    <property type="evidence" value="ECO:0007669"/>
    <property type="project" value="TreeGrafter"/>
</dbReference>
<name>A0A9D2MZ45_9FIRM</name>
<accession>A0A9D2MZ45</accession>
<keyword evidence="3" id="KW-0804">Transcription</keyword>
<keyword evidence="2" id="KW-0238">DNA-binding</keyword>
<dbReference type="Proteomes" id="UP000823910">
    <property type="component" value="Unassembled WGS sequence"/>
</dbReference>
<dbReference type="Pfam" id="PF00356">
    <property type="entry name" value="LacI"/>
    <property type="match status" value="1"/>
</dbReference>
<proteinExistence type="predicted"/>
<dbReference type="InterPro" id="IPR000843">
    <property type="entry name" value="HTH_LacI"/>
</dbReference>